<gene>
    <name evidence="1" type="ORF">D5086_016262</name>
</gene>
<name>A0ACC4BTI7_POPAL</name>
<reference evidence="1 2" key="1">
    <citation type="journal article" date="2024" name="Plant Biotechnol. J.">
        <title>Genome and CRISPR/Cas9 system of a widespread forest tree (Populus alba) in the world.</title>
        <authorList>
            <person name="Liu Y.J."/>
            <person name="Jiang P.F."/>
            <person name="Han X.M."/>
            <person name="Li X.Y."/>
            <person name="Wang H.M."/>
            <person name="Wang Y.J."/>
            <person name="Wang X.X."/>
            <person name="Zeng Q.Y."/>
        </authorList>
    </citation>
    <scope>NUCLEOTIDE SEQUENCE [LARGE SCALE GENOMIC DNA]</scope>
    <source>
        <strain evidence="2">cv. PAL-ZL1</strain>
    </source>
</reference>
<sequence>MKNIKKKLDRKNKAKAWVTTVAEALTDCVLKKQWLQALQMFEMLKEQPFYQPKEATYMKLLVLLGRCGQPQRAHQIFDEMIEEGIEPTSEFYTALLAAYCRNNLIEEGFSIINQMKTVPRCQPDVYTYSTLLKACVDASRFELIDILYQEMDERLTSPNTVTQNIVLSGYGKVGMYDQMKRVLSGMLESTACKPDVWTMNIILSVFGNKVHVDLMDRWYEKFRNFGMEPETRTFNILIGAYGKKRITLLLLTSQQCEIFSGEWLKCSAQAFLFLIPGTIEAFVYWTGEYPLLPLGMQQTLVNCFSNPLSIYGHAHTYVANTEGWSIAAYPSMNSQMTSPVKIEYLQDIELTESGRSTVPSFHGVSMGNSDHYVSNGVVENDLQQRDTIERLPTFERITTALLDEVDDGKTGNKQADVKGKRIVNVAKLGDQDRHMLIEKLIKHIENDNLQLLQKLRERLDQVGVEFPTVEVRYRSLCVEAECEVVHGKPLPTLWSTAKGMLSGIANLSCLRQRAKISILKDVSGIIKPRRMTLLLGPPGCGKTTLLLALAGKLSHPLRLSGEVCYNGYGLGKFVPQKSSAYVSQYDLHIPEMTVRETIDFSACCQGIGNRAEILMEVIRREKQAGIHPDYDVDTYMKGISVEGLKSTLQTDYILKVISRKDQAQYWYCKEQPYSYFSIDEYVKKFKESEFGQKLDEELSKPFAKSESHKTALSFEKYSLPKWELFKVCSTREFLLMKRNYFIYVFKSVLLVFIASVTMTVLLRTRMAVDPIHANYYMGALFYALIILLVDGIPELLMTVSRLAVFNKQRELCFYPAWAYAIPAAILKVPLSFLEAFVWTTLTYYVIGYSPEVSRFFRQFLLFFLVHLTSTSMYRFIASIFQTVVASTLAGNLIVLIVLLFGGFLIQKPSMPAWLEWGFWFSPLTYGEIGLTVNEFLAPRWGKVVSANATIGQRILESRGLNFHSCFYWISVGALIGFTVLFNVGFTLALTFLKSPGKTRAIISYEMYNRLQGKIDGGVCVGKNKTPTGACSKSSTGPNKGRLVLPFELLTLTFKDVQYYVDTPLEMRKRGFLPNRLQLLSDITVCFESDKNRIQEPMPSESLIASRVLVMLGIIASHGFAAIRWYSCYIWFHKCIRSSKSVITIRESCLSYCSVMVVKASAIVLGQVPSI</sequence>
<proteinExistence type="predicted"/>
<evidence type="ECO:0000313" key="1">
    <source>
        <dbReference type="EMBL" id="KAL3581930.1"/>
    </source>
</evidence>
<comment type="caution">
    <text evidence="1">The sequence shown here is derived from an EMBL/GenBank/DDBJ whole genome shotgun (WGS) entry which is preliminary data.</text>
</comment>
<evidence type="ECO:0000313" key="2">
    <source>
        <dbReference type="Proteomes" id="UP000309997"/>
    </source>
</evidence>
<keyword evidence="2" id="KW-1185">Reference proteome</keyword>
<organism evidence="1 2">
    <name type="scientific">Populus alba</name>
    <name type="common">White poplar</name>
    <dbReference type="NCBI Taxonomy" id="43335"/>
    <lineage>
        <taxon>Eukaryota</taxon>
        <taxon>Viridiplantae</taxon>
        <taxon>Streptophyta</taxon>
        <taxon>Embryophyta</taxon>
        <taxon>Tracheophyta</taxon>
        <taxon>Spermatophyta</taxon>
        <taxon>Magnoliopsida</taxon>
        <taxon>eudicotyledons</taxon>
        <taxon>Gunneridae</taxon>
        <taxon>Pentapetalae</taxon>
        <taxon>rosids</taxon>
        <taxon>fabids</taxon>
        <taxon>Malpighiales</taxon>
        <taxon>Salicaceae</taxon>
        <taxon>Saliceae</taxon>
        <taxon>Populus</taxon>
    </lineage>
</organism>
<dbReference type="EMBL" id="RCHU02000008">
    <property type="protein sequence ID" value="KAL3581930.1"/>
    <property type="molecule type" value="Genomic_DNA"/>
</dbReference>
<accession>A0ACC4BTI7</accession>
<dbReference type="Proteomes" id="UP000309997">
    <property type="component" value="Unassembled WGS sequence"/>
</dbReference>
<protein>
    <submittedName>
        <fullName evidence="1">Uncharacterized protein</fullName>
    </submittedName>
</protein>